<evidence type="ECO:0000313" key="2">
    <source>
        <dbReference type="EMBL" id="KAL2747531.1"/>
    </source>
</evidence>
<feature type="compositionally biased region" description="Acidic residues" evidence="1">
    <location>
        <begin position="87"/>
        <end position="115"/>
    </location>
</feature>
<dbReference type="AlphaFoldDB" id="A0ABD2CQZ0"/>
<keyword evidence="3" id="KW-1185">Reference proteome</keyword>
<evidence type="ECO:0000256" key="1">
    <source>
        <dbReference type="SAM" id="MobiDB-lite"/>
    </source>
</evidence>
<reference evidence="2 3" key="1">
    <citation type="journal article" date="2024" name="Ann. Entomol. Soc. Am.">
        <title>Genomic analyses of the southern and eastern yellowjacket wasps (Hymenoptera: Vespidae) reveal evolutionary signatures of social life.</title>
        <authorList>
            <person name="Catto M.A."/>
            <person name="Caine P.B."/>
            <person name="Orr S.E."/>
            <person name="Hunt B.G."/>
            <person name="Goodisman M.A.D."/>
        </authorList>
    </citation>
    <scope>NUCLEOTIDE SEQUENCE [LARGE SCALE GENOMIC DNA]</scope>
    <source>
        <strain evidence="2">232</strain>
        <tissue evidence="2">Head and thorax</tissue>
    </source>
</reference>
<feature type="region of interest" description="Disordered" evidence="1">
    <location>
        <begin position="39"/>
        <end position="67"/>
    </location>
</feature>
<gene>
    <name evidence="2" type="ORF">V1477_004223</name>
</gene>
<dbReference type="Proteomes" id="UP001607303">
    <property type="component" value="Unassembled WGS sequence"/>
</dbReference>
<feature type="non-terminal residue" evidence="2">
    <location>
        <position position="1"/>
    </location>
</feature>
<sequence length="174" mass="18770">WCSGGGGGSSSGGGGGGDGSSSSSSKVVVVVVAVAAVVVSSSSSSSSSTSSSVERGLARVTGPRKEAWPSRSAFLLAFLLQDDNYEDVDYYDDNDDDDDDNADDDDEDDDDDNCDDGPHKSKRFNMGVLVIFLTLKQLPHEWIYEWNLFAILIRYVLTLDRLLTLKRICSKIQS</sequence>
<name>A0ABD2CQZ0_VESMC</name>
<proteinExistence type="predicted"/>
<feature type="region of interest" description="Disordered" evidence="1">
    <location>
        <begin position="87"/>
        <end position="118"/>
    </location>
</feature>
<feature type="compositionally biased region" description="Gly residues" evidence="1">
    <location>
        <begin position="1"/>
        <end position="19"/>
    </location>
</feature>
<organism evidence="2 3">
    <name type="scientific">Vespula maculifrons</name>
    <name type="common">Eastern yellow jacket</name>
    <name type="synonym">Wasp</name>
    <dbReference type="NCBI Taxonomy" id="7453"/>
    <lineage>
        <taxon>Eukaryota</taxon>
        <taxon>Metazoa</taxon>
        <taxon>Ecdysozoa</taxon>
        <taxon>Arthropoda</taxon>
        <taxon>Hexapoda</taxon>
        <taxon>Insecta</taxon>
        <taxon>Pterygota</taxon>
        <taxon>Neoptera</taxon>
        <taxon>Endopterygota</taxon>
        <taxon>Hymenoptera</taxon>
        <taxon>Apocrita</taxon>
        <taxon>Aculeata</taxon>
        <taxon>Vespoidea</taxon>
        <taxon>Vespidae</taxon>
        <taxon>Vespinae</taxon>
        <taxon>Vespula</taxon>
    </lineage>
</organism>
<feature type="compositionally biased region" description="Low complexity" evidence="1">
    <location>
        <begin position="39"/>
        <end position="53"/>
    </location>
</feature>
<feature type="region of interest" description="Disordered" evidence="1">
    <location>
        <begin position="1"/>
        <end position="23"/>
    </location>
</feature>
<accession>A0ABD2CQZ0</accession>
<evidence type="ECO:0000313" key="3">
    <source>
        <dbReference type="Proteomes" id="UP001607303"/>
    </source>
</evidence>
<protein>
    <submittedName>
        <fullName evidence="2">Uncharacterized protein</fullName>
    </submittedName>
</protein>
<dbReference type="EMBL" id="JAYRBN010000035">
    <property type="protein sequence ID" value="KAL2747531.1"/>
    <property type="molecule type" value="Genomic_DNA"/>
</dbReference>
<comment type="caution">
    <text evidence="2">The sequence shown here is derived from an EMBL/GenBank/DDBJ whole genome shotgun (WGS) entry which is preliminary data.</text>
</comment>